<protein>
    <recommendedName>
        <fullName evidence="1">ATP-dependent DNA helicase</fullName>
        <ecNumber evidence="1">5.6.2.3</ecNumber>
    </recommendedName>
</protein>
<keyword evidence="1" id="KW-0378">Hydrolase</keyword>
<dbReference type="SUPFAM" id="SSF52540">
    <property type="entry name" value="P-loop containing nucleoside triphosphate hydrolases"/>
    <property type="match status" value="2"/>
</dbReference>
<dbReference type="EC" id="5.6.2.3" evidence="1"/>
<keyword evidence="1" id="KW-0547">Nucleotide-binding</keyword>
<sequence>MYRPEEYDEVVSAEIPNETDHPHLHRMVVKHMLHGPCGELNPNNVCMKKNGTCKNSYPKAYSDETTQTTDAYPIYRRRNNGVTVKVRKAKLDNRWVIPYNAYLLAKFDCHINVEICSTIKAVKYIYKYICKGSDRISFSVSSDNGSSLIDEIDQYQSGRWVSPPEGAWRIFRFLMSEMKPAVIHLQLHLENYQPLTFKKKDKLANVLQNPIQRKTMLTEFFAMNRTDKAAQSLNLTYSEFPDHFVWVQDKKFWKRRQIGDSVGRIVAAHPSEGERYYLRILLSKVRCPKSFDDLKKCNGVRVATFREAALLRGYLVDDNSQRLCLEEASLFHLPYELRRLFATLLVYSCPNSPRELWLAYENAMLEDLLRYNQMTRREATKIALQQINGFLQSMGKNIQDFGIVPQEFSSNELEDQAREIRAEKDIIVSQEDLDAIFKLNERQKSAFETIIEKAYSSGSGAFFVDGPGGTGKTYLYRALLAEVRSKGHIALATATSGIAASILPGGRTAHSRFKIPLDAVEGSGCRVSKQSSLAALIRDSRLIIWDEAPMAKRSAIEALNDLLQDLMNSTELFGGKVVVHGGDFRQTLPVVRKAKNGSMGNQEVDQAVGHATVSKHTSPTWNEDFESDDEVDEVIFPEGKKFDDQFDIRLKGRCVIVCPCNGLGCRASPTPFVLKRLFGVIYFTGETFYQKKGTKSETLDACITNSPIWPSLQKLRLEENMRALLDPIFTEFLLKIGNGTETSHKNDLVNIPPSMLIQTHLDKDPLDALIDCVYPNTQLHSLTTPCSLNRAILTTKNSFVDEINEILIARFPGEETEYASFDETLDPNDQTQYEDFLHSLTPNGMPPHRLVLKPNSPIILLRNLNPTEGLCNGIRLICKDLKRNVIHAKIASGDFAGKQVFIHRIPLQPLSDEDYTVPFKRVQFPIRLCFAMTINKAQGQTLDFVGVYLKEPVFSHGQLYVALSRARTAKHAKVLIRPPLFDTPNIRET</sequence>
<keyword evidence="1" id="KW-0067">ATP-binding</keyword>
<gene>
    <name evidence="4" type="ORF">Tco_0922729</name>
</gene>
<dbReference type="Gene3D" id="3.40.50.300">
    <property type="entry name" value="P-loop containing nucleotide triphosphate hydrolases"/>
    <property type="match status" value="2"/>
</dbReference>
<proteinExistence type="inferred from homology"/>
<evidence type="ECO:0000259" key="3">
    <source>
        <dbReference type="Pfam" id="PF21530"/>
    </source>
</evidence>
<accession>A0ABQ5CYX8</accession>
<name>A0ABQ5CYX8_9ASTR</name>
<feature type="domain" description="DNA helicase Pif1-like DEAD-box helicase" evidence="2">
    <location>
        <begin position="438"/>
        <end position="598"/>
    </location>
</feature>
<dbReference type="EMBL" id="BQNB010014783">
    <property type="protein sequence ID" value="GJT32310.1"/>
    <property type="molecule type" value="Genomic_DNA"/>
</dbReference>
<evidence type="ECO:0000256" key="1">
    <source>
        <dbReference type="RuleBase" id="RU363044"/>
    </source>
</evidence>
<dbReference type="Pfam" id="PF21530">
    <property type="entry name" value="Pif1_2B_dom"/>
    <property type="match status" value="1"/>
</dbReference>
<keyword evidence="1" id="KW-0233">DNA recombination</keyword>
<keyword evidence="1" id="KW-0234">DNA repair</keyword>
<dbReference type="CDD" id="cd18809">
    <property type="entry name" value="SF1_C_RecD"/>
    <property type="match status" value="1"/>
</dbReference>
<dbReference type="InterPro" id="IPR027417">
    <property type="entry name" value="P-loop_NTPase"/>
</dbReference>
<comment type="caution">
    <text evidence="4">The sequence shown here is derived from an EMBL/GenBank/DDBJ whole genome shotgun (WGS) entry which is preliminary data.</text>
</comment>
<dbReference type="Proteomes" id="UP001151760">
    <property type="component" value="Unassembled WGS sequence"/>
</dbReference>
<organism evidence="4 5">
    <name type="scientific">Tanacetum coccineum</name>
    <dbReference type="NCBI Taxonomy" id="301880"/>
    <lineage>
        <taxon>Eukaryota</taxon>
        <taxon>Viridiplantae</taxon>
        <taxon>Streptophyta</taxon>
        <taxon>Embryophyta</taxon>
        <taxon>Tracheophyta</taxon>
        <taxon>Spermatophyta</taxon>
        <taxon>Magnoliopsida</taxon>
        <taxon>eudicotyledons</taxon>
        <taxon>Gunneridae</taxon>
        <taxon>Pentapetalae</taxon>
        <taxon>asterids</taxon>
        <taxon>campanulids</taxon>
        <taxon>Asterales</taxon>
        <taxon>Asteraceae</taxon>
        <taxon>Asteroideae</taxon>
        <taxon>Anthemideae</taxon>
        <taxon>Anthemidinae</taxon>
        <taxon>Tanacetum</taxon>
    </lineage>
</organism>
<evidence type="ECO:0000313" key="4">
    <source>
        <dbReference type="EMBL" id="GJT32310.1"/>
    </source>
</evidence>
<feature type="domain" description="DNA helicase Pif1-like 2B" evidence="3">
    <location>
        <begin position="835"/>
        <end position="878"/>
    </location>
</feature>
<evidence type="ECO:0000313" key="5">
    <source>
        <dbReference type="Proteomes" id="UP001151760"/>
    </source>
</evidence>
<dbReference type="InterPro" id="IPR049163">
    <property type="entry name" value="Pif1-like_2B_dom"/>
</dbReference>
<dbReference type="InterPro" id="IPR010285">
    <property type="entry name" value="DNA_helicase_pif1-like_DEAD"/>
</dbReference>
<comment type="cofactor">
    <cofactor evidence="1">
        <name>Mg(2+)</name>
        <dbReference type="ChEBI" id="CHEBI:18420"/>
    </cofactor>
</comment>
<evidence type="ECO:0000259" key="2">
    <source>
        <dbReference type="Pfam" id="PF05970"/>
    </source>
</evidence>
<keyword evidence="1" id="KW-0227">DNA damage</keyword>
<keyword evidence="1" id="KW-0347">Helicase</keyword>
<comment type="similarity">
    <text evidence="1">Belongs to the helicase family.</text>
</comment>
<dbReference type="PANTHER" id="PTHR10492:SF92">
    <property type="entry name" value="ATP-DEPENDENT DNA HELICASE"/>
    <property type="match status" value="1"/>
</dbReference>
<dbReference type="Pfam" id="PF05970">
    <property type="entry name" value="PIF1"/>
    <property type="match status" value="1"/>
</dbReference>
<reference evidence="4" key="2">
    <citation type="submission" date="2022-01" db="EMBL/GenBank/DDBJ databases">
        <authorList>
            <person name="Yamashiro T."/>
            <person name="Shiraishi A."/>
            <person name="Satake H."/>
            <person name="Nakayama K."/>
        </authorList>
    </citation>
    <scope>NUCLEOTIDE SEQUENCE</scope>
</reference>
<reference evidence="4" key="1">
    <citation type="journal article" date="2022" name="Int. J. Mol. Sci.">
        <title>Draft Genome of Tanacetum Coccineum: Genomic Comparison of Closely Related Tanacetum-Family Plants.</title>
        <authorList>
            <person name="Yamashiro T."/>
            <person name="Shiraishi A."/>
            <person name="Nakayama K."/>
            <person name="Satake H."/>
        </authorList>
    </citation>
    <scope>NUCLEOTIDE SEQUENCE</scope>
</reference>
<comment type="catalytic activity">
    <reaction evidence="1">
        <text>ATP + H2O = ADP + phosphate + H(+)</text>
        <dbReference type="Rhea" id="RHEA:13065"/>
        <dbReference type="ChEBI" id="CHEBI:15377"/>
        <dbReference type="ChEBI" id="CHEBI:15378"/>
        <dbReference type="ChEBI" id="CHEBI:30616"/>
        <dbReference type="ChEBI" id="CHEBI:43474"/>
        <dbReference type="ChEBI" id="CHEBI:456216"/>
        <dbReference type="EC" id="5.6.2.3"/>
    </reaction>
</comment>
<keyword evidence="5" id="KW-1185">Reference proteome</keyword>
<dbReference type="PANTHER" id="PTHR10492">
    <property type="match status" value="1"/>
</dbReference>